<evidence type="ECO:0000313" key="8">
    <source>
        <dbReference type="EMBL" id="SNT23763.1"/>
    </source>
</evidence>
<dbReference type="AlphaFoldDB" id="A0A239L1N7"/>
<name>A0A239L1N7_9BURK</name>
<dbReference type="RefSeq" id="WP_089401183.1">
    <property type="nucleotide sequence ID" value="NZ_FZOT01000018.1"/>
</dbReference>
<dbReference type="EMBL" id="FZOT01000018">
    <property type="protein sequence ID" value="SNT23763.1"/>
    <property type="molecule type" value="Genomic_DNA"/>
</dbReference>
<evidence type="ECO:0000256" key="6">
    <source>
        <dbReference type="ARBA" id="ARBA00023136"/>
    </source>
</evidence>
<keyword evidence="6 7" id="KW-0472">Membrane</keyword>
<proteinExistence type="inferred from homology"/>
<evidence type="ECO:0000256" key="5">
    <source>
        <dbReference type="ARBA" id="ARBA00022989"/>
    </source>
</evidence>
<reference evidence="8 9" key="1">
    <citation type="submission" date="2017-06" db="EMBL/GenBank/DDBJ databases">
        <authorList>
            <person name="Kim H.J."/>
            <person name="Triplett B.A."/>
        </authorList>
    </citation>
    <scope>NUCLEOTIDE SEQUENCE [LARGE SCALE GENOMIC DNA]</scope>
    <source>
        <strain evidence="8 9">U15</strain>
    </source>
</reference>
<sequence>METRETGTVRVVDGARSADDLGKLILRIMLAGLLLFHGIAKVFSGPGFIMDVVAKAGLPSALGYLVYVGEIVAPLLILFGIMTRAAALVVVVNMVVAVALVHASQFLDISKTGGWALELQAFYFFTALALVVMGAGRYSVAGINGRWN</sequence>
<organism evidence="8 9">
    <name type="scientific">Noviherbaspirillum humi</name>
    <dbReference type="NCBI Taxonomy" id="1688639"/>
    <lineage>
        <taxon>Bacteria</taxon>
        <taxon>Pseudomonadati</taxon>
        <taxon>Pseudomonadota</taxon>
        <taxon>Betaproteobacteria</taxon>
        <taxon>Burkholderiales</taxon>
        <taxon>Oxalobacteraceae</taxon>
        <taxon>Noviherbaspirillum</taxon>
    </lineage>
</organism>
<keyword evidence="3" id="KW-1003">Cell membrane</keyword>
<evidence type="ECO:0000256" key="1">
    <source>
        <dbReference type="ARBA" id="ARBA00004651"/>
    </source>
</evidence>
<comment type="subcellular location">
    <subcellularLocation>
        <location evidence="1">Cell membrane</location>
        <topology evidence="1">Multi-pass membrane protein</topology>
    </subcellularLocation>
</comment>
<dbReference type="InterPro" id="IPR051907">
    <property type="entry name" value="DoxX-like_oxidoreductase"/>
</dbReference>
<protein>
    <submittedName>
        <fullName evidence="8">Putative oxidoreductase</fullName>
    </submittedName>
</protein>
<evidence type="ECO:0000256" key="4">
    <source>
        <dbReference type="ARBA" id="ARBA00022692"/>
    </source>
</evidence>
<dbReference type="GO" id="GO:0005886">
    <property type="term" value="C:plasma membrane"/>
    <property type="evidence" value="ECO:0007669"/>
    <property type="project" value="UniProtKB-SubCell"/>
</dbReference>
<feature type="transmembrane region" description="Helical" evidence="7">
    <location>
        <begin position="119"/>
        <end position="140"/>
    </location>
</feature>
<feature type="transmembrane region" description="Helical" evidence="7">
    <location>
        <begin position="24"/>
        <end position="49"/>
    </location>
</feature>
<dbReference type="Proteomes" id="UP000198284">
    <property type="component" value="Unassembled WGS sequence"/>
</dbReference>
<evidence type="ECO:0000313" key="9">
    <source>
        <dbReference type="Proteomes" id="UP000198284"/>
    </source>
</evidence>
<keyword evidence="9" id="KW-1185">Reference proteome</keyword>
<accession>A0A239L1N7</accession>
<dbReference type="PANTHER" id="PTHR33452:SF1">
    <property type="entry name" value="INNER MEMBRANE PROTEIN YPHA-RELATED"/>
    <property type="match status" value="1"/>
</dbReference>
<evidence type="ECO:0000256" key="3">
    <source>
        <dbReference type="ARBA" id="ARBA00022475"/>
    </source>
</evidence>
<keyword evidence="4 7" id="KW-0812">Transmembrane</keyword>
<evidence type="ECO:0000256" key="2">
    <source>
        <dbReference type="ARBA" id="ARBA00006679"/>
    </source>
</evidence>
<comment type="similarity">
    <text evidence="2">Belongs to the DoxX family.</text>
</comment>
<feature type="transmembrane region" description="Helical" evidence="7">
    <location>
        <begin position="61"/>
        <end position="79"/>
    </location>
</feature>
<dbReference type="Pfam" id="PF07681">
    <property type="entry name" value="DoxX"/>
    <property type="match status" value="1"/>
</dbReference>
<dbReference type="OrthoDB" id="280866at2"/>
<gene>
    <name evidence="8" type="ORF">SAMN06265795_11867</name>
</gene>
<feature type="transmembrane region" description="Helical" evidence="7">
    <location>
        <begin position="86"/>
        <end position="107"/>
    </location>
</feature>
<dbReference type="PANTHER" id="PTHR33452">
    <property type="entry name" value="OXIDOREDUCTASE CATD-RELATED"/>
    <property type="match status" value="1"/>
</dbReference>
<keyword evidence="5 7" id="KW-1133">Transmembrane helix</keyword>
<dbReference type="InterPro" id="IPR032808">
    <property type="entry name" value="DoxX"/>
</dbReference>
<evidence type="ECO:0000256" key="7">
    <source>
        <dbReference type="SAM" id="Phobius"/>
    </source>
</evidence>